<accession>A0ABQ2BWV2</accession>
<proteinExistence type="predicted"/>
<gene>
    <name evidence="2" type="ORF">GCM10008018_17270</name>
</gene>
<evidence type="ECO:0000313" key="2">
    <source>
        <dbReference type="EMBL" id="GGI46473.1"/>
    </source>
</evidence>
<feature type="domain" description="Butirosin biosynthesis protein H N-terminal" evidence="1">
    <location>
        <begin position="62"/>
        <end position="175"/>
    </location>
</feature>
<comment type="caution">
    <text evidence="2">The sequence shown here is derived from an EMBL/GenBank/DDBJ whole genome shotgun (WGS) entry which is preliminary data.</text>
</comment>
<dbReference type="Pfam" id="PF14399">
    <property type="entry name" value="BtrH_N"/>
    <property type="match status" value="1"/>
</dbReference>
<evidence type="ECO:0000259" key="1">
    <source>
        <dbReference type="Pfam" id="PF14399"/>
    </source>
</evidence>
<keyword evidence="3" id="KW-1185">Reference proteome</keyword>
<sequence>MLEMKNSVENVPRYYETYINDCFAAAYGACLAHQGHNPNIVLADYLSFMFNEETGYMGTTYMYRYSTSVEFTESELNSSLEFAYFPKTTYFNGSQETEGALEHSDRIQISLHIHDDPEVASDRVRELIDGDKPVAAVVDLYYMSYHRAYLKEHGLHAVVITGYDYEQKTYDIFDKYLLSSSDFDGKVPMDAFMQARLSDTPRISSVVGEYRRPIRHLWMEFDTGREFQITKDKLLAILQESYTRMRGEQSHNVGETGLGRIDAFRKSILLRKEQPIDETVALFFREYYNTCLKRVARGRNRFLVFVEEIADMLPQEAVTILGDQLRESAKRWDICANLALKLAISKAPRLLDDLERNLQAIIEIESRVVEQLRICMLAQSKKESDHNECETTNSSSY</sequence>
<reference evidence="3" key="1">
    <citation type="journal article" date="2019" name="Int. J. Syst. Evol. Microbiol.">
        <title>The Global Catalogue of Microorganisms (GCM) 10K type strain sequencing project: providing services to taxonomists for standard genome sequencing and annotation.</title>
        <authorList>
            <consortium name="The Broad Institute Genomics Platform"/>
            <consortium name="The Broad Institute Genome Sequencing Center for Infectious Disease"/>
            <person name="Wu L."/>
            <person name="Ma J."/>
        </authorList>
    </citation>
    <scope>NUCLEOTIDE SEQUENCE [LARGE SCALE GENOMIC DNA]</scope>
    <source>
        <strain evidence="3">CGMCC 1.15043</strain>
    </source>
</reference>
<dbReference type="InterPro" id="IPR026935">
    <property type="entry name" value="BtrH_N"/>
</dbReference>
<protein>
    <recommendedName>
        <fullName evidence="1">Butirosin biosynthesis protein H N-terminal domain-containing protein</fullName>
    </recommendedName>
</protein>
<name>A0ABQ2BWV2_9BACL</name>
<evidence type="ECO:0000313" key="3">
    <source>
        <dbReference type="Proteomes" id="UP000615455"/>
    </source>
</evidence>
<dbReference type="EMBL" id="BMHE01000006">
    <property type="protein sequence ID" value="GGI46473.1"/>
    <property type="molecule type" value="Genomic_DNA"/>
</dbReference>
<organism evidence="2 3">
    <name type="scientific">Paenibacillus marchantiophytorum</name>
    <dbReference type="NCBI Taxonomy" id="1619310"/>
    <lineage>
        <taxon>Bacteria</taxon>
        <taxon>Bacillati</taxon>
        <taxon>Bacillota</taxon>
        <taxon>Bacilli</taxon>
        <taxon>Bacillales</taxon>
        <taxon>Paenibacillaceae</taxon>
        <taxon>Paenibacillus</taxon>
    </lineage>
</organism>
<dbReference type="Proteomes" id="UP000615455">
    <property type="component" value="Unassembled WGS sequence"/>
</dbReference>